<dbReference type="EMBL" id="LNIX01000001">
    <property type="protein sequence ID" value="OXA62512.1"/>
    <property type="molecule type" value="Genomic_DNA"/>
</dbReference>
<keyword evidence="3" id="KW-1185">Reference proteome</keyword>
<keyword evidence="1" id="KW-1133">Transmembrane helix</keyword>
<dbReference type="AlphaFoldDB" id="A0A226EY51"/>
<protein>
    <submittedName>
        <fullName evidence="2">PAB-dependent poly(A)-specific ribonuclease subunit PAN3</fullName>
    </submittedName>
</protein>
<proteinExistence type="predicted"/>
<gene>
    <name evidence="2" type="ORF">Fcan01_00541</name>
</gene>
<name>A0A226EY51_FOLCA</name>
<feature type="transmembrane region" description="Helical" evidence="1">
    <location>
        <begin position="131"/>
        <end position="154"/>
    </location>
</feature>
<sequence>MYTSYLKILKFHLRSCKFVKCLPFEFAKNSGRIVLTRNLGRIRMFRFQCVLSVIYTGAMFVNICFGWLTLTEKFQGIVFFSLFFIACIHRWNWNLDITGIQVINSFLEFEEVVLKDNPPPQLSLGAKLMRIFIPTAGISLMGAPILQVLLLIFAPCTPPFIMSMRPDCKDLAGFSVTQLGLHLFEGWMFLHMLMAGGTWIIYVFFTGIVSLLTYFRILKGYG</sequence>
<evidence type="ECO:0000256" key="1">
    <source>
        <dbReference type="SAM" id="Phobius"/>
    </source>
</evidence>
<keyword evidence="1" id="KW-0472">Membrane</keyword>
<organism evidence="2 3">
    <name type="scientific">Folsomia candida</name>
    <name type="common">Springtail</name>
    <dbReference type="NCBI Taxonomy" id="158441"/>
    <lineage>
        <taxon>Eukaryota</taxon>
        <taxon>Metazoa</taxon>
        <taxon>Ecdysozoa</taxon>
        <taxon>Arthropoda</taxon>
        <taxon>Hexapoda</taxon>
        <taxon>Collembola</taxon>
        <taxon>Entomobryomorpha</taxon>
        <taxon>Isotomoidea</taxon>
        <taxon>Isotomidae</taxon>
        <taxon>Proisotominae</taxon>
        <taxon>Folsomia</taxon>
    </lineage>
</organism>
<dbReference type="Proteomes" id="UP000198287">
    <property type="component" value="Unassembled WGS sequence"/>
</dbReference>
<feature type="transmembrane region" description="Helical" evidence="1">
    <location>
        <begin position="47"/>
        <end position="68"/>
    </location>
</feature>
<reference evidence="2 3" key="1">
    <citation type="submission" date="2015-12" db="EMBL/GenBank/DDBJ databases">
        <title>The genome of Folsomia candida.</title>
        <authorList>
            <person name="Faddeeva A."/>
            <person name="Derks M.F."/>
            <person name="Anvar Y."/>
            <person name="Smit S."/>
            <person name="Van Straalen N."/>
            <person name="Roelofs D."/>
        </authorList>
    </citation>
    <scope>NUCLEOTIDE SEQUENCE [LARGE SCALE GENOMIC DNA]</scope>
    <source>
        <strain evidence="2 3">VU population</strain>
        <tissue evidence="2">Whole body</tissue>
    </source>
</reference>
<comment type="caution">
    <text evidence="2">The sequence shown here is derived from an EMBL/GenBank/DDBJ whole genome shotgun (WGS) entry which is preliminary data.</text>
</comment>
<accession>A0A226EY51</accession>
<evidence type="ECO:0000313" key="3">
    <source>
        <dbReference type="Proteomes" id="UP000198287"/>
    </source>
</evidence>
<evidence type="ECO:0000313" key="2">
    <source>
        <dbReference type="EMBL" id="OXA62512.1"/>
    </source>
</evidence>
<keyword evidence="1" id="KW-0812">Transmembrane</keyword>
<feature type="transmembrane region" description="Helical" evidence="1">
    <location>
        <begin position="74"/>
        <end position="93"/>
    </location>
</feature>
<feature type="transmembrane region" description="Helical" evidence="1">
    <location>
        <begin position="189"/>
        <end position="215"/>
    </location>
</feature>